<evidence type="ECO:0000256" key="1">
    <source>
        <dbReference type="ARBA" id="ARBA00001966"/>
    </source>
</evidence>
<dbReference type="Pfam" id="PF13186">
    <property type="entry name" value="SPASM"/>
    <property type="match status" value="1"/>
</dbReference>
<dbReference type="InterPro" id="IPR034491">
    <property type="entry name" value="Anaerob_Ser_sulfatase-maturase"/>
</dbReference>
<name>A0A448PY23_HAEPA</name>
<dbReference type="SFLD" id="SFLDG01384">
    <property type="entry name" value="thioether_bond_formation_requi"/>
    <property type="match status" value="1"/>
</dbReference>
<dbReference type="PANTHER" id="PTHR43273">
    <property type="entry name" value="ANAEROBIC SULFATASE-MATURATING ENZYME HOMOLOG ASLB-RELATED"/>
    <property type="match status" value="1"/>
</dbReference>
<dbReference type="CDD" id="cd21120">
    <property type="entry name" value="SPASM_anSME"/>
    <property type="match status" value="1"/>
</dbReference>
<dbReference type="PROSITE" id="PS51918">
    <property type="entry name" value="RADICAL_SAM"/>
    <property type="match status" value="1"/>
</dbReference>
<dbReference type="NCBIfam" id="TIGR03942">
    <property type="entry name" value="sulfatase_rSAM"/>
    <property type="match status" value="1"/>
</dbReference>
<accession>A0A448PY23</accession>
<dbReference type="EMBL" id="LR134481">
    <property type="protein sequence ID" value="VEI29476.1"/>
    <property type="molecule type" value="Genomic_DNA"/>
</dbReference>
<dbReference type="InterPro" id="IPR023867">
    <property type="entry name" value="Sulphatase_maturase_rSAM"/>
</dbReference>
<dbReference type="Proteomes" id="UP000268879">
    <property type="component" value="Chromosome"/>
</dbReference>
<evidence type="ECO:0000259" key="8">
    <source>
        <dbReference type="PROSITE" id="PS51918"/>
    </source>
</evidence>
<dbReference type="PANTHER" id="PTHR43273:SF3">
    <property type="entry name" value="ANAEROBIC SULFATASE-MATURATING ENZYME HOMOLOG ASLB-RELATED"/>
    <property type="match status" value="1"/>
</dbReference>
<dbReference type="Gene3D" id="3.20.20.70">
    <property type="entry name" value="Aldolase class I"/>
    <property type="match status" value="1"/>
</dbReference>
<evidence type="ECO:0000256" key="2">
    <source>
        <dbReference type="ARBA" id="ARBA00022485"/>
    </source>
</evidence>
<dbReference type="GO" id="GO:0016491">
    <property type="term" value="F:oxidoreductase activity"/>
    <property type="evidence" value="ECO:0007669"/>
    <property type="project" value="InterPro"/>
</dbReference>
<keyword evidence="6" id="KW-0411">Iron-sulfur</keyword>
<evidence type="ECO:0000313" key="9">
    <source>
        <dbReference type="EMBL" id="VEI29476.1"/>
    </source>
</evidence>
<keyword evidence="4" id="KW-0479">Metal-binding</keyword>
<dbReference type="CDD" id="cd01335">
    <property type="entry name" value="Radical_SAM"/>
    <property type="match status" value="1"/>
</dbReference>
<dbReference type="InterPro" id="IPR047207">
    <property type="entry name" value="SPASM_anSME"/>
</dbReference>
<dbReference type="SFLD" id="SFLDS00029">
    <property type="entry name" value="Radical_SAM"/>
    <property type="match status" value="1"/>
</dbReference>
<dbReference type="SFLD" id="SFLDG01072">
    <property type="entry name" value="dehydrogenase_like"/>
    <property type="match status" value="1"/>
</dbReference>
<evidence type="ECO:0000256" key="6">
    <source>
        <dbReference type="ARBA" id="ARBA00023014"/>
    </source>
</evidence>
<dbReference type="SFLD" id="SFLDF00285">
    <property type="entry name" value="anaerobic_Ser-type_sulfatase-m"/>
    <property type="match status" value="1"/>
</dbReference>
<feature type="domain" description="Radical SAM core" evidence="8">
    <location>
        <begin position="3"/>
        <end position="232"/>
    </location>
</feature>
<comment type="similarity">
    <text evidence="7">Belongs to the radical SAM superfamily. Anaerobic sulfatase-maturating enzyme family.</text>
</comment>
<dbReference type="InterPro" id="IPR007197">
    <property type="entry name" value="rSAM"/>
</dbReference>
<dbReference type="SUPFAM" id="SSF102114">
    <property type="entry name" value="Radical SAM enzymes"/>
    <property type="match status" value="1"/>
</dbReference>
<dbReference type="InterPro" id="IPR013785">
    <property type="entry name" value="Aldolase_TIM"/>
</dbReference>
<comment type="cofactor">
    <cofactor evidence="1">
        <name>[4Fe-4S] cluster</name>
        <dbReference type="ChEBI" id="CHEBI:49883"/>
    </cofactor>
</comment>
<dbReference type="AlphaFoldDB" id="A0A448PY23"/>
<proteinExistence type="inferred from homology"/>
<keyword evidence="3" id="KW-0949">S-adenosyl-L-methionine</keyword>
<dbReference type="SFLD" id="SFLDG01386">
    <property type="entry name" value="main_SPASM_domain-containing"/>
    <property type="match status" value="1"/>
</dbReference>
<sequence length="381" mass="43924">MSVFPPQAHFHLMAKPSSFHCNIQCEYCFYLEKSEQFGQHAPFMSKDTLKHYIKNYIQSHAGNVVEFAWQGGEPTLLGLDFYRQAVEYQQEFAQGKQITNAFQTNGIALNQQWAAFFKQHHFLIGLSIDGLSAVHNRYRISGNGNPTFEKVVKALNLLQEYGVEFNTLTVINDQNWQKGRETYLALKQLGSTYIQFIPIVERHAQTQFVTDFSVPSEGYGQFLVDVFHEWYEHDVGKIYVSQFDNLLGQWLGYPSTTCVHQLTCGQSLITEANGDVYTCDHFVYPEYKVGNLTQQPLTEIVFSSKQQQFGLEKSQKLTALCRHCEFRKLCYGGCPKHRFVSLENEPNPHNYLCASYRYFFEQTAPYMQAMARQIRLHPSAA</sequence>
<dbReference type="GO" id="GO:0046872">
    <property type="term" value="F:metal ion binding"/>
    <property type="evidence" value="ECO:0007669"/>
    <property type="project" value="UniProtKB-KW"/>
</dbReference>
<dbReference type="InterPro" id="IPR023885">
    <property type="entry name" value="4Fe4S-binding_SPASM_dom"/>
</dbReference>
<dbReference type="RefSeq" id="WP_126469830.1">
    <property type="nucleotide sequence ID" value="NZ_LR134481.1"/>
</dbReference>
<keyword evidence="2" id="KW-0004">4Fe-4S</keyword>
<evidence type="ECO:0000256" key="5">
    <source>
        <dbReference type="ARBA" id="ARBA00023004"/>
    </source>
</evidence>
<dbReference type="NCBIfam" id="TIGR04085">
    <property type="entry name" value="rSAM_more_4Fe4S"/>
    <property type="match status" value="1"/>
</dbReference>
<organism evidence="9 10">
    <name type="scientific">Haemophilus parainfluenzae</name>
    <dbReference type="NCBI Taxonomy" id="729"/>
    <lineage>
        <taxon>Bacteria</taxon>
        <taxon>Pseudomonadati</taxon>
        <taxon>Pseudomonadota</taxon>
        <taxon>Gammaproteobacteria</taxon>
        <taxon>Pasteurellales</taxon>
        <taxon>Pasteurellaceae</taxon>
        <taxon>Haemophilus</taxon>
    </lineage>
</organism>
<keyword evidence="5" id="KW-0408">Iron</keyword>
<evidence type="ECO:0000256" key="4">
    <source>
        <dbReference type="ARBA" id="ARBA00022723"/>
    </source>
</evidence>
<evidence type="ECO:0000256" key="3">
    <source>
        <dbReference type="ARBA" id="ARBA00022691"/>
    </source>
</evidence>
<dbReference type="GO" id="GO:0051539">
    <property type="term" value="F:4 iron, 4 sulfur cluster binding"/>
    <property type="evidence" value="ECO:0007669"/>
    <property type="project" value="UniProtKB-KW"/>
</dbReference>
<evidence type="ECO:0000256" key="7">
    <source>
        <dbReference type="ARBA" id="ARBA00023601"/>
    </source>
</evidence>
<protein>
    <submittedName>
        <fullName evidence="9">Regulator of arylsulfatase activity</fullName>
    </submittedName>
</protein>
<evidence type="ECO:0000313" key="10">
    <source>
        <dbReference type="Proteomes" id="UP000268879"/>
    </source>
</evidence>
<dbReference type="SFLD" id="SFLDG01067">
    <property type="entry name" value="SPASM/twitch_domain_containing"/>
    <property type="match status" value="1"/>
</dbReference>
<gene>
    <name evidence="9" type="primary">ydeM</name>
    <name evidence="9" type="ORF">NCTC10665_00370</name>
</gene>
<dbReference type="InterPro" id="IPR058240">
    <property type="entry name" value="rSAM_sf"/>
</dbReference>
<dbReference type="Pfam" id="PF04055">
    <property type="entry name" value="Radical_SAM"/>
    <property type="match status" value="1"/>
</dbReference>
<reference evidence="9 10" key="1">
    <citation type="submission" date="2018-12" db="EMBL/GenBank/DDBJ databases">
        <authorList>
            <consortium name="Pathogen Informatics"/>
        </authorList>
    </citation>
    <scope>NUCLEOTIDE SEQUENCE [LARGE SCALE GENOMIC DNA]</scope>
    <source>
        <strain evidence="9 10">NCTC10665</strain>
    </source>
</reference>